<dbReference type="EMBL" id="JACGWJ010000033">
    <property type="protein sequence ID" value="KAL0295490.1"/>
    <property type="molecule type" value="Genomic_DNA"/>
</dbReference>
<gene>
    <name evidence="1" type="ORF">Sradi_6834200</name>
</gene>
<protein>
    <submittedName>
        <fullName evidence="1">Uncharacterized protein</fullName>
    </submittedName>
</protein>
<organism evidence="1">
    <name type="scientific">Sesamum radiatum</name>
    <name type="common">Black benniseed</name>
    <dbReference type="NCBI Taxonomy" id="300843"/>
    <lineage>
        <taxon>Eukaryota</taxon>
        <taxon>Viridiplantae</taxon>
        <taxon>Streptophyta</taxon>
        <taxon>Embryophyta</taxon>
        <taxon>Tracheophyta</taxon>
        <taxon>Spermatophyta</taxon>
        <taxon>Magnoliopsida</taxon>
        <taxon>eudicotyledons</taxon>
        <taxon>Gunneridae</taxon>
        <taxon>Pentapetalae</taxon>
        <taxon>asterids</taxon>
        <taxon>lamiids</taxon>
        <taxon>Lamiales</taxon>
        <taxon>Pedaliaceae</taxon>
        <taxon>Sesamum</taxon>
    </lineage>
</organism>
<name>A0AAW2JLU7_SESRA</name>
<reference evidence="1" key="2">
    <citation type="journal article" date="2024" name="Plant">
        <title>Genomic evolution and insights into agronomic trait innovations of Sesamum species.</title>
        <authorList>
            <person name="Miao H."/>
            <person name="Wang L."/>
            <person name="Qu L."/>
            <person name="Liu H."/>
            <person name="Sun Y."/>
            <person name="Le M."/>
            <person name="Wang Q."/>
            <person name="Wei S."/>
            <person name="Zheng Y."/>
            <person name="Lin W."/>
            <person name="Duan Y."/>
            <person name="Cao H."/>
            <person name="Xiong S."/>
            <person name="Wang X."/>
            <person name="Wei L."/>
            <person name="Li C."/>
            <person name="Ma Q."/>
            <person name="Ju M."/>
            <person name="Zhao R."/>
            <person name="Li G."/>
            <person name="Mu C."/>
            <person name="Tian Q."/>
            <person name="Mei H."/>
            <person name="Zhang T."/>
            <person name="Gao T."/>
            <person name="Zhang H."/>
        </authorList>
    </citation>
    <scope>NUCLEOTIDE SEQUENCE</scope>
    <source>
        <strain evidence="1">G02</strain>
    </source>
</reference>
<dbReference type="AlphaFoldDB" id="A0AAW2JLU7"/>
<reference evidence="1" key="1">
    <citation type="submission" date="2020-06" db="EMBL/GenBank/DDBJ databases">
        <authorList>
            <person name="Li T."/>
            <person name="Hu X."/>
            <person name="Zhang T."/>
            <person name="Song X."/>
            <person name="Zhang H."/>
            <person name="Dai N."/>
            <person name="Sheng W."/>
            <person name="Hou X."/>
            <person name="Wei L."/>
        </authorList>
    </citation>
    <scope>NUCLEOTIDE SEQUENCE</scope>
    <source>
        <strain evidence="1">G02</strain>
        <tissue evidence="1">Leaf</tissue>
    </source>
</reference>
<comment type="caution">
    <text evidence="1">The sequence shown here is derived from an EMBL/GenBank/DDBJ whole genome shotgun (WGS) entry which is preliminary data.</text>
</comment>
<accession>A0AAW2JLU7</accession>
<sequence length="130" mass="14124">MVCDDTRAYPLQVPGSPCEDIFVPSKAVDYLTSDIFSHLGSYIHDLLRITKCELKGEEFLHGLDRGGVSLSDFGLGTGSFPCTFESSVFGGFSVLLFIPLLIASTEHLRAYKALAWASPTPTITGSLIFM</sequence>
<proteinExistence type="predicted"/>
<evidence type="ECO:0000313" key="1">
    <source>
        <dbReference type="EMBL" id="KAL0295490.1"/>
    </source>
</evidence>